<comment type="caution">
    <text evidence="1">The sequence shown here is derived from an EMBL/GenBank/DDBJ whole genome shotgun (WGS) entry which is preliminary data.</text>
</comment>
<evidence type="ECO:0000313" key="2">
    <source>
        <dbReference type="Proteomes" id="UP000189670"/>
    </source>
</evidence>
<protein>
    <recommendedName>
        <fullName evidence="3">Lipoprotein</fullName>
    </recommendedName>
</protein>
<organism evidence="1 2">
    <name type="scientific">Candidatus Magnetoglobus multicellularis str. Araruama</name>
    <dbReference type="NCBI Taxonomy" id="890399"/>
    <lineage>
        <taxon>Bacteria</taxon>
        <taxon>Pseudomonadati</taxon>
        <taxon>Thermodesulfobacteriota</taxon>
        <taxon>Desulfobacteria</taxon>
        <taxon>Desulfobacterales</taxon>
        <taxon>Desulfobacteraceae</taxon>
        <taxon>Candidatus Magnetoglobus</taxon>
    </lineage>
</organism>
<dbReference type="EMBL" id="ATBP01000678">
    <property type="protein sequence ID" value="ETR69307.1"/>
    <property type="molecule type" value="Genomic_DNA"/>
</dbReference>
<dbReference type="Gene3D" id="1.25.40.920">
    <property type="entry name" value="TRAP transporter T-component"/>
    <property type="match status" value="1"/>
</dbReference>
<evidence type="ECO:0000313" key="1">
    <source>
        <dbReference type="EMBL" id="ETR69307.1"/>
    </source>
</evidence>
<dbReference type="Pfam" id="PF16811">
    <property type="entry name" value="TAtT"/>
    <property type="match status" value="1"/>
</dbReference>
<gene>
    <name evidence="1" type="ORF">OMM_04009</name>
</gene>
<dbReference type="PROSITE" id="PS51257">
    <property type="entry name" value="PROKAR_LIPOPROTEIN"/>
    <property type="match status" value="1"/>
</dbReference>
<sequence>MFYRFKPFILIMPVIFSIVFCGCSRQWVISQGIEFVVPVILENGLDSFLKESDLIVAESGITSNLKLMEVLLESNPNNQLLLNHIAFGYCAYAISFVEYEMEKAGFEENEEKELYHRERARNLYLRAKNYGFRSLKLTPDGNKFVEQITSKKIDMDAIKAQLKQISADQHQALFWTTISWGSYLQISRDNISELAMVPIFRLMNQRIQELDMQFFFGMPVMIDAMLYAMPPMIGGDEIESNKKFDMVSDINNGRCLLNPLFKARFFCTQFDYPEAGVAILKDIINKDTSMWPKEYTLMNTIAKRKARLYLKYADEIF</sequence>
<dbReference type="InterPro" id="IPR038537">
    <property type="entry name" value="TatT_sf"/>
</dbReference>
<accession>A0A1V1P374</accession>
<name>A0A1V1P374_9BACT</name>
<dbReference type="Proteomes" id="UP000189670">
    <property type="component" value="Unassembled WGS sequence"/>
</dbReference>
<evidence type="ECO:0008006" key="3">
    <source>
        <dbReference type="Google" id="ProtNLM"/>
    </source>
</evidence>
<reference evidence="2" key="1">
    <citation type="submission" date="2012-11" db="EMBL/GenBank/DDBJ databases">
        <authorList>
            <person name="Lucero-Rivera Y.E."/>
            <person name="Tovar-Ramirez D."/>
        </authorList>
    </citation>
    <scope>NUCLEOTIDE SEQUENCE [LARGE SCALE GENOMIC DNA]</scope>
    <source>
        <strain evidence="2">Araruama</strain>
    </source>
</reference>
<proteinExistence type="predicted"/>
<dbReference type="AlphaFoldDB" id="A0A1V1P374"/>
<dbReference type="InterPro" id="IPR031823">
    <property type="entry name" value="TatT"/>
</dbReference>